<dbReference type="Gene3D" id="3.40.350.10">
    <property type="entry name" value="Creatinase/prolidase N-terminal domain"/>
    <property type="match status" value="1"/>
</dbReference>
<reference evidence="2" key="1">
    <citation type="submission" date="2016-11" db="UniProtKB">
        <authorList>
            <consortium name="WormBaseParasite"/>
        </authorList>
    </citation>
    <scope>IDENTIFICATION</scope>
</reference>
<sequence length="83" mass="9999">MYRINDETWFKNKYEVDEVHFNDQLTIRSYLQKINAKKVLLLVSYILYKAENTDSGNTLEPANFNGKDSYFYSRSYYMLIISY</sequence>
<accession>A0A1I7WY79</accession>
<evidence type="ECO:0000313" key="2">
    <source>
        <dbReference type="WBParaSite" id="Hba_10123"/>
    </source>
</evidence>
<dbReference type="Proteomes" id="UP000095283">
    <property type="component" value="Unplaced"/>
</dbReference>
<protein>
    <submittedName>
        <fullName evidence="2">Uncharacterized protein</fullName>
    </submittedName>
</protein>
<name>A0A1I7WY79_HETBA</name>
<dbReference type="WBParaSite" id="Hba_10123">
    <property type="protein sequence ID" value="Hba_10123"/>
    <property type="gene ID" value="Hba_10123"/>
</dbReference>
<dbReference type="AlphaFoldDB" id="A0A1I7WY79"/>
<keyword evidence="1" id="KW-1185">Reference proteome</keyword>
<organism evidence="1 2">
    <name type="scientific">Heterorhabditis bacteriophora</name>
    <name type="common">Entomopathogenic nematode worm</name>
    <dbReference type="NCBI Taxonomy" id="37862"/>
    <lineage>
        <taxon>Eukaryota</taxon>
        <taxon>Metazoa</taxon>
        <taxon>Ecdysozoa</taxon>
        <taxon>Nematoda</taxon>
        <taxon>Chromadorea</taxon>
        <taxon>Rhabditida</taxon>
        <taxon>Rhabditina</taxon>
        <taxon>Rhabditomorpha</taxon>
        <taxon>Strongyloidea</taxon>
        <taxon>Heterorhabditidae</taxon>
        <taxon>Heterorhabditis</taxon>
    </lineage>
</organism>
<dbReference type="InterPro" id="IPR029149">
    <property type="entry name" value="Creatin/AminoP/Spt16_N"/>
</dbReference>
<evidence type="ECO:0000313" key="1">
    <source>
        <dbReference type="Proteomes" id="UP000095283"/>
    </source>
</evidence>
<proteinExistence type="predicted"/>